<evidence type="ECO:0000313" key="2">
    <source>
        <dbReference type="EMBL" id="EPB72180.1"/>
    </source>
</evidence>
<dbReference type="InterPro" id="IPR036770">
    <property type="entry name" value="Ankyrin_rpt-contain_sf"/>
</dbReference>
<dbReference type="Gene3D" id="1.25.40.20">
    <property type="entry name" value="Ankyrin repeat-containing domain"/>
    <property type="match status" value="1"/>
</dbReference>
<keyword evidence="3" id="KW-1185">Reference proteome</keyword>
<organism evidence="2 3">
    <name type="scientific">Ancylostoma ceylanicum</name>
    <dbReference type="NCBI Taxonomy" id="53326"/>
    <lineage>
        <taxon>Eukaryota</taxon>
        <taxon>Metazoa</taxon>
        <taxon>Ecdysozoa</taxon>
        <taxon>Nematoda</taxon>
        <taxon>Chromadorea</taxon>
        <taxon>Rhabditida</taxon>
        <taxon>Rhabditina</taxon>
        <taxon>Rhabditomorpha</taxon>
        <taxon>Strongyloidea</taxon>
        <taxon>Ancylostomatidae</taxon>
        <taxon>Ancylostomatinae</taxon>
        <taxon>Ancylostoma</taxon>
    </lineage>
</organism>
<evidence type="ECO:0000256" key="1">
    <source>
        <dbReference type="PROSITE-ProRule" id="PRU00023"/>
    </source>
</evidence>
<dbReference type="Pfam" id="PF00023">
    <property type="entry name" value="Ank"/>
    <property type="match status" value="1"/>
</dbReference>
<feature type="repeat" description="ANK" evidence="1">
    <location>
        <begin position="137"/>
        <end position="170"/>
    </location>
</feature>
<dbReference type="AlphaFoldDB" id="A0A0D6LJD3"/>
<accession>A0A0D6LJD3</accession>
<dbReference type="EMBL" id="KE125063">
    <property type="protein sequence ID" value="EPB72180.1"/>
    <property type="molecule type" value="Genomic_DNA"/>
</dbReference>
<name>A0A0D6LJD3_9BILA</name>
<dbReference type="PANTHER" id="PTHR24172:SF4">
    <property type="entry name" value="ANK_REP_REGION DOMAIN-CONTAINING PROTEIN"/>
    <property type="match status" value="1"/>
</dbReference>
<dbReference type="Pfam" id="PF12796">
    <property type="entry name" value="Ank_2"/>
    <property type="match status" value="1"/>
</dbReference>
<dbReference type="PROSITE" id="PS50088">
    <property type="entry name" value="ANK_REPEAT"/>
    <property type="match status" value="1"/>
</dbReference>
<reference evidence="2 3" key="1">
    <citation type="submission" date="2013-05" db="EMBL/GenBank/DDBJ databases">
        <title>Draft genome of the parasitic nematode Anyclostoma ceylanicum.</title>
        <authorList>
            <person name="Mitreva M."/>
        </authorList>
    </citation>
    <scope>NUCLEOTIDE SEQUENCE [LARGE SCALE GENOMIC DNA]</scope>
</reference>
<dbReference type="Proteomes" id="UP000054495">
    <property type="component" value="Unassembled WGS sequence"/>
</dbReference>
<sequence>MIKVLQKAGGDAFIDDKVRFLFLLRTRTALDFWKFCRSIRITLSERNYFFQAKIQAIHKAVETGNLRAVRLLTDRKKLALCRDSRGLSPLHKAIVFDRADIAKYLIRNYPHSVNAMDQVPFSFCCGFPIQNLFLFQKKRTPLHYAAAYRDGGYLYKMMRKSGADPNIYDCNGRPAKYYLKHPGEIDLSAMRLDTKAALKQVSLLNALANNPFFLDI</sequence>
<evidence type="ECO:0000313" key="3">
    <source>
        <dbReference type="Proteomes" id="UP000054495"/>
    </source>
</evidence>
<dbReference type="PANTHER" id="PTHR24172">
    <property type="entry name" value="ANK_REP_REGION DOMAIN-CONTAINING PROTEIN"/>
    <property type="match status" value="1"/>
</dbReference>
<keyword evidence="1" id="KW-0040">ANK repeat</keyword>
<dbReference type="InterPro" id="IPR002110">
    <property type="entry name" value="Ankyrin_rpt"/>
</dbReference>
<dbReference type="SMART" id="SM00248">
    <property type="entry name" value="ANK"/>
    <property type="match status" value="3"/>
</dbReference>
<dbReference type="SUPFAM" id="SSF48403">
    <property type="entry name" value="Ankyrin repeat"/>
    <property type="match status" value="1"/>
</dbReference>
<gene>
    <name evidence="2" type="ORF">ANCCEY_08743</name>
</gene>
<dbReference type="PROSITE" id="PS50297">
    <property type="entry name" value="ANK_REP_REGION"/>
    <property type="match status" value="1"/>
</dbReference>
<protein>
    <submittedName>
        <fullName evidence="2">Ankyrin repeat protein</fullName>
    </submittedName>
</protein>
<proteinExistence type="predicted"/>